<sequence>MAVCARLCGVGQSRRCRRRQRHNQQDQGSDSDMDEEEEERIVGKGRFDAGACGGPERGVAATAGPSDAYEYGSGRVNTGGFLDRTSTGPPHPQSLAELPPELLVEIFSLLPGTTLSNVALVCKKFRQLLKTETIWRRRCIEEFGMKEDLRKVEAGGVTSQDLYVKRVNPRVKSGRFMKLLPDYEHMEYRDVYTHLLHPYRHILGLWQPDIGPYGGLLNVVVDGLFIIGWMYLPPHDPRVEDPMRRRPLFRIHMMESNKATVECMYGHKGPHKGDIQEFRTWLEEEWGRTLEEIFHEHMQELILMKFIYTSQYDNCLTYRRIYLPPAKPSDLLQPGLFKGTYGSHGLEIVMLSFHGTSARATKLTGDPNVPAGQLTLDVNLCRPVVLPDLEQQCNIEELSRLVMGVHEEVQREQEQKENGTSATVRCAAEGACGGSSTAEEMESDHGACSDSCDSSHSSRTNPETQPFVLPMGVMARNEEYPRTCRKCFYGTGLIAGHGFTSPERTPGLFVLFDKDRFGFIWLELKSFSLYSRLTDTLPHAHAPNLERFEAMLRNMQSWTS</sequence>
<keyword evidence="7" id="KW-1185">Reference proteome</keyword>
<feature type="domain" description="F-box" evidence="5">
    <location>
        <begin position="92"/>
        <end position="138"/>
    </location>
</feature>
<dbReference type="InterPro" id="IPR045048">
    <property type="entry name" value="FBXO31/39"/>
</dbReference>
<evidence type="ECO:0000313" key="6">
    <source>
        <dbReference type="Ensembl" id="ENSONIP00000060570.1"/>
    </source>
</evidence>
<reference evidence="7" key="1">
    <citation type="submission" date="2012-01" db="EMBL/GenBank/DDBJ databases">
        <title>The Genome Sequence of Oreochromis niloticus (Nile Tilapia).</title>
        <authorList>
            <consortium name="Broad Institute Genome Assembly Team"/>
            <consortium name="Broad Institute Sequencing Platform"/>
            <person name="Di Palma F."/>
            <person name="Johnson J."/>
            <person name="Lander E.S."/>
            <person name="Lindblad-Toh K."/>
        </authorList>
    </citation>
    <scope>NUCLEOTIDE SEQUENCE [LARGE SCALE GENOMIC DNA]</scope>
</reference>
<feature type="region of interest" description="Disordered" evidence="4">
    <location>
        <begin position="435"/>
        <end position="466"/>
    </location>
</feature>
<dbReference type="PANTHER" id="PTHR10706:SF130">
    <property type="entry name" value="F-BOX ONLY PROTEIN 31"/>
    <property type="match status" value="1"/>
</dbReference>
<dbReference type="Pfam" id="PF12937">
    <property type="entry name" value="F-box-like"/>
    <property type="match status" value="1"/>
</dbReference>
<evidence type="ECO:0000313" key="7">
    <source>
        <dbReference type="Proteomes" id="UP000005207"/>
    </source>
</evidence>
<accession>A0A669DNZ8</accession>
<feature type="compositionally biased region" description="Low complexity" evidence="4">
    <location>
        <begin position="446"/>
        <end position="458"/>
    </location>
</feature>
<dbReference type="PROSITE" id="PS50181">
    <property type="entry name" value="FBOX"/>
    <property type="match status" value="1"/>
</dbReference>
<dbReference type="PANTHER" id="PTHR10706">
    <property type="entry name" value="F-BOX FAMILY PROTEIN"/>
    <property type="match status" value="1"/>
</dbReference>
<evidence type="ECO:0000256" key="3">
    <source>
        <dbReference type="ARBA" id="ARBA00022786"/>
    </source>
</evidence>
<dbReference type="SMART" id="SM00256">
    <property type="entry name" value="FBOX"/>
    <property type="match status" value="1"/>
</dbReference>
<comment type="pathway">
    <text evidence="1">Protein modification; protein ubiquitination.</text>
</comment>
<organism evidence="6 7">
    <name type="scientific">Oreochromis niloticus</name>
    <name type="common">Nile tilapia</name>
    <name type="synonym">Tilapia nilotica</name>
    <dbReference type="NCBI Taxonomy" id="8128"/>
    <lineage>
        <taxon>Eukaryota</taxon>
        <taxon>Metazoa</taxon>
        <taxon>Chordata</taxon>
        <taxon>Craniata</taxon>
        <taxon>Vertebrata</taxon>
        <taxon>Euteleostomi</taxon>
        <taxon>Actinopterygii</taxon>
        <taxon>Neopterygii</taxon>
        <taxon>Teleostei</taxon>
        <taxon>Neoteleostei</taxon>
        <taxon>Acanthomorphata</taxon>
        <taxon>Ovalentaria</taxon>
        <taxon>Cichlomorphae</taxon>
        <taxon>Cichliformes</taxon>
        <taxon>Cichlidae</taxon>
        <taxon>African cichlids</taxon>
        <taxon>Pseudocrenilabrinae</taxon>
        <taxon>Oreochromini</taxon>
        <taxon>Oreochromis</taxon>
    </lineage>
</organism>
<comment type="similarity">
    <text evidence="2">Belongs to the FBXO31 family.</text>
</comment>
<feature type="compositionally biased region" description="Acidic residues" evidence="4">
    <location>
        <begin position="29"/>
        <end position="39"/>
    </location>
</feature>
<dbReference type="GO" id="GO:0019005">
    <property type="term" value="C:SCF ubiquitin ligase complex"/>
    <property type="evidence" value="ECO:0007669"/>
    <property type="project" value="TreeGrafter"/>
</dbReference>
<gene>
    <name evidence="6" type="primary">FBXO31</name>
    <name evidence="6" type="synonym">fbxo31</name>
</gene>
<reference evidence="6" key="3">
    <citation type="submission" date="2025-09" db="UniProtKB">
        <authorList>
            <consortium name="Ensembl"/>
        </authorList>
    </citation>
    <scope>IDENTIFICATION</scope>
</reference>
<dbReference type="AlphaFoldDB" id="A0A669DNZ8"/>
<proteinExistence type="inferred from homology"/>
<dbReference type="GO" id="GO:0031146">
    <property type="term" value="P:SCF-dependent proteasomal ubiquitin-dependent protein catabolic process"/>
    <property type="evidence" value="ECO:0007669"/>
    <property type="project" value="TreeGrafter"/>
</dbReference>
<dbReference type="Pfam" id="PF12014">
    <property type="entry name" value="Cyclin_D1_bind"/>
    <property type="match status" value="1"/>
</dbReference>
<protein>
    <submittedName>
        <fullName evidence="6">F-box protein 31</fullName>
    </submittedName>
</protein>
<dbReference type="GeneTree" id="ENSGT00390000001368"/>
<dbReference type="Proteomes" id="UP000005207">
    <property type="component" value="Linkage group LG7"/>
</dbReference>
<evidence type="ECO:0000259" key="5">
    <source>
        <dbReference type="PROSITE" id="PS50181"/>
    </source>
</evidence>
<dbReference type="SUPFAM" id="SSF81383">
    <property type="entry name" value="F-box domain"/>
    <property type="match status" value="1"/>
</dbReference>
<evidence type="ECO:0000256" key="2">
    <source>
        <dbReference type="ARBA" id="ARBA00010611"/>
    </source>
</evidence>
<name>A0A669DNZ8_ORENI</name>
<dbReference type="CDD" id="cd22102">
    <property type="entry name" value="F-box_FBXO31"/>
    <property type="match status" value="1"/>
</dbReference>
<dbReference type="Gene3D" id="1.20.1280.50">
    <property type="match status" value="1"/>
</dbReference>
<evidence type="ECO:0000256" key="4">
    <source>
        <dbReference type="SAM" id="MobiDB-lite"/>
    </source>
</evidence>
<dbReference type="GO" id="GO:0016567">
    <property type="term" value="P:protein ubiquitination"/>
    <property type="evidence" value="ECO:0007669"/>
    <property type="project" value="UniProtKB-UniPathway"/>
</dbReference>
<evidence type="ECO:0000256" key="1">
    <source>
        <dbReference type="ARBA" id="ARBA00004906"/>
    </source>
</evidence>
<dbReference type="InterPro" id="IPR001810">
    <property type="entry name" value="F-box_dom"/>
</dbReference>
<reference evidence="6" key="2">
    <citation type="submission" date="2025-08" db="UniProtKB">
        <authorList>
            <consortium name="Ensembl"/>
        </authorList>
    </citation>
    <scope>IDENTIFICATION</scope>
</reference>
<keyword evidence="3" id="KW-0833">Ubl conjugation pathway</keyword>
<feature type="region of interest" description="Disordered" evidence="4">
    <location>
        <begin position="15"/>
        <end position="65"/>
    </location>
</feature>
<dbReference type="Ensembl" id="ENSONIT00000056589.1">
    <property type="protein sequence ID" value="ENSONIP00000060570.1"/>
    <property type="gene ID" value="ENSONIG00000014723.2"/>
</dbReference>
<dbReference type="InterPro" id="IPR036047">
    <property type="entry name" value="F-box-like_dom_sf"/>
</dbReference>
<dbReference type="UniPathway" id="UPA00143"/>